<gene>
    <name evidence="1" type="ORF">P691DRAFT_811870</name>
</gene>
<name>A0A9P5XIG1_9AGAR</name>
<accession>A0A9P5XIG1</accession>
<protein>
    <submittedName>
        <fullName evidence="1">Uncharacterized protein</fullName>
    </submittedName>
</protein>
<dbReference type="AlphaFoldDB" id="A0A9P5XIG1"/>
<keyword evidence="2" id="KW-1185">Reference proteome</keyword>
<evidence type="ECO:0000313" key="1">
    <source>
        <dbReference type="EMBL" id="KAF9449806.1"/>
    </source>
</evidence>
<dbReference type="EMBL" id="MU151120">
    <property type="protein sequence ID" value="KAF9449806.1"/>
    <property type="molecule type" value="Genomic_DNA"/>
</dbReference>
<evidence type="ECO:0000313" key="2">
    <source>
        <dbReference type="Proteomes" id="UP000807342"/>
    </source>
</evidence>
<comment type="caution">
    <text evidence="1">The sequence shown here is derived from an EMBL/GenBank/DDBJ whole genome shotgun (WGS) entry which is preliminary data.</text>
</comment>
<proteinExistence type="predicted"/>
<reference evidence="1" key="1">
    <citation type="submission" date="2020-11" db="EMBL/GenBank/DDBJ databases">
        <authorList>
            <consortium name="DOE Joint Genome Institute"/>
            <person name="Ahrendt S."/>
            <person name="Riley R."/>
            <person name="Andreopoulos W."/>
            <person name="Labutti K."/>
            <person name="Pangilinan J."/>
            <person name="Ruiz-Duenas F.J."/>
            <person name="Barrasa J.M."/>
            <person name="Sanchez-Garcia M."/>
            <person name="Camarero S."/>
            <person name="Miyauchi S."/>
            <person name="Serrano A."/>
            <person name="Linde D."/>
            <person name="Babiker R."/>
            <person name="Drula E."/>
            <person name="Ayuso-Fernandez I."/>
            <person name="Pacheco R."/>
            <person name="Padilla G."/>
            <person name="Ferreira P."/>
            <person name="Barriuso J."/>
            <person name="Kellner H."/>
            <person name="Castanera R."/>
            <person name="Alfaro M."/>
            <person name="Ramirez L."/>
            <person name="Pisabarro A.G."/>
            <person name="Kuo A."/>
            <person name="Tritt A."/>
            <person name="Lipzen A."/>
            <person name="He G."/>
            <person name="Yan M."/>
            <person name="Ng V."/>
            <person name="Cullen D."/>
            <person name="Martin F."/>
            <person name="Rosso M.-N."/>
            <person name="Henrissat B."/>
            <person name="Hibbett D."/>
            <person name="Martinez A.T."/>
            <person name="Grigoriev I.V."/>
        </authorList>
    </citation>
    <scope>NUCLEOTIDE SEQUENCE</scope>
    <source>
        <strain evidence="1">MF-IS2</strain>
    </source>
</reference>
<sequence length="102" mass="11288">MGSSRPSQPSLRPIAPPNVLFPTSHVSLYAPAHHVLLYRLACQYNLLFILFCLPPLSDVARQAYLTRPGPGQYTCTARNPLYNEHPGGDPLPFFLDTNPLVS</sequence>
<organism evidence="1 2">
    <name type="scientific">Macrolepiota fuliginosa MF-IS2</name>
    <dbReference type="NCBI Taxonomy" id="1400762"/>
    <lineage>
        <taxon>Eukaryota</taxon>
        <taxon>Fungi</taxon>
        <taxon>Dikarya</taxon>
        <taxon>Basidiomycota</taxon>
        <taxon>Agaricomycotina</taxon>
        <taxon>Agaricomycetes</taxon>
        <taxon>Agaricomycetidae</taxon>
        <taxon>Agaricales</taxon>
        <taxon>Agaricineae</taxon>
        <taxon>Agaricaceae</taxon>
        <taxon>Macrolepiota</taxon>
    </lineage>
</organism>
<dbReference type="Proteomes" id="UP000807342">
    <property type="component" value="Unassembled WGS sequence"/>
</dbReference>